<dbReference type="InterPro" id="IPR023753">
    <property type="entry name" value="FAD/NAD-binding_dom"/>
</dbReference>
<dbReference type="GO" id="GO:0005737">
    <property type="term" value="C:cytoplasm"/>
    <property type="evidence" value="ECO:0007669"/>
    <property type="project" value="InterPro"/>
</dbReference>
<dbReference type="InterPro" id="IPR008255">
    <property type="entry name" value="Pyr_nucl-diS_OxRdtase_2_AS"/>
</dbReference>
<dbReference type="InterPro" id="IPR005982">
    <property type="entry name" value="Thioredox_Rdtase"/>
</dbReference>
<dbReference type="PRINTS" id="PR00469">
    <property type="entry name" value="PNDRDTASEII"/>
</dbReference>
<comment type="catalytic activity">
    <reaction evidence="7">
        <text>[thioredoxin]-dithiol + NADP(+) = [thioredoxin]-disulfide + NADPH + H(+)</text>
        <dbReference type="Rhea" id="RHEA:20345"/>
        <dbReference type="Rhea" id="RHEA-COMP:10698"/>
        <dbReference type="Rhea" id="RHEA-COMP:10700"/>
        <dbReference type="ChEBI" id="CHEBI:15378"/>
        <dbReference type="ChEBI" id="CHEBI:29950"/>
        <dbReference type="ChEBI" id="CHEBI:50058"/>
        <dbReference type="ChEBI" id="CHEBI:57783"/>
        <dbReference type="ChEBI" id="CHEBI:58349"/>
        <dbReference type="EC" id="1.8.1.9"/>
    </reaction>
</comment>
<evidence type="ECO:0000256" key="6">
    <source>
        <dbReference type="ARBA" id="ARBA00023284"/>
    </source>
</evidence>
<dbReference type="OrthoDB" id="9806179at2"/>
<dbReference type="Gene3D" id="3.50.50.60">
    <property type="entry name" value="FAD/NAD(P)-binding domain"/>
    <property type="match status" value="2"/>
</dbReference>
<reference evidence="10 11" key="1">
    <citation type="submission" date="2016-10" db="EMBL/GenBank/DDBJ databases">
        <authorList>
            <person name="de Groot N.N."/>
        </authorList>
    </citation>
    <scope>NUCLEOTIDE SEQUENCE [LARGE SCALE GENOMIC DNA]</scope>
    <source>
        <strain evidence="10 11">DSM 21650</strain>
    </source>
</reference>
<dbReference type="EMBL" id="FNQE01000029">
    <property type="protein sequence ID" value="SDZ26557.1"/>
    <property type="molecule type" value="Genomic_DNA"/>
</dbReference>
<dbReference type="PROSITE" id="PS00573">
    <property type="entry name" value="PYRIDINE_REDOX_2"/>
    <property type="match status" value="1"/>
</dbReference>
<dbReference type="PRINTS" id="PR00368">
    <property type="entry name" value="FADPNR"/>
</dbReference>
<evidence type="ECO:0000256" key="2">
    <source>
        <dbReference type="ARBA" id="ARBA00022630"/>
    </source>
</evidence>
<dbReference type="SUPFAM" id="SSF51905">
    <property type="entry name" value="FAD/NAD(P)-binding domain"/>
    <property type="match status" value="1"/>
</dbReference>
<evidence type="ECO:0000256" key="7">
    <source>
        <dbReference type="RuleBase" id="RU003880"/>
    </source>
</evidence>
<dbReference type="EC" id="1.8.1.9" evidence="7"/>
<dbReference type="STRING" id="415015.SAMN05660462_02435"/>
<sequence length="314" mass="34028">MANLYDTIIIGAGPAGLAAGLYAARAKMKTLILEREKAGGQIVTTEEVANYPGSEKDASGPSLVARMVEQAEEFGAERVLDEVKEVQLEDKIKIVKGAKGEYHAKSIIIATGAKPKLMGCPGEKELTGKGVSYCATCDADFFTDLEVFVIGGGDSAVEEAMYLTKFARKVTIIHRRDELRAAKSIQEKAFKNEKIDFIWNSVVKEVKGDGIVESMILTNRVTGEETEIFANEDDGTFGIFVFVGYDPVTSLFDGMINMENGYIITDDNMKTNIPGVFAAGDCRVKSLRQVVTATADGAIAATQAEKYIESVFEE</sequence>
<keyword evidence="8" id="KW-0521">NADP</keyword>
<dbReference type="Pfam" id="PF07992">
    <property type="entry name" value="Pyr_redox_2"/>
    <property type="match status" value="1"/>
</dbReference>
<evidence type="ECO:0000313" key="11">
    <source>
        <dbReference type="Proteomes" id="UP000198625"/>
    </source>
</evidence>
<organism evidence="10 11">
    <name type="scientific">Proteiniborus ethanoligenes</name>
    <dbReference type="NCBI Taxonomy" id="415015"/>
    <lineage>
        <taxon>Bacteria</taxon>
        <taxon>Bacillati</taxon>
        <taxon>Bacillota</taxon>
        <taxon>Clostridia</taxon>
        <taxon>Eubacteriales</taxon>
        <taxon>Proteiniborus</taxon>
    </lineage>
</organism>
<dbReference type="AlphaFoldDB" id="A0A1H3RLJ2"/>
<keyword evidence="6 7" id="KW-0676">Redox-active center</keyword>
<name>A0A1H3RLJ2_9FIRM</name>
<comment type="cofactor">
    <cofactor evidence="8">
        <name>FAD</name>
        <dbReference type="ChEBI" id="CHEBI:57692"/>
    </cofactor>
    <text evidence="8">Binds 1 FAD per subunit.</text>
</comment>
<keyword evidence="3 7" id="KW-0274">FAD</keyword>
<comment type="subunit">
    <text evidence="7">Homodimer.</text>
</comment>
<dbReference type="GO" id="GO:0019430">
    <property type="term" value="P:removal of superoxide radicals"/>
    <property type="evidence" value="ECO:0007669"/>
    <property type="project" value="UniProtKB-UniRule"/>
</dbReference>
<evidence type="ECO:0000256" key="3">
    <source>
        <dbReference type="ARBA" id="ARBA00022827"/>
    </source>
</evidence>
<evidence type="ECO:0000256" key="8">
    <source>
        <dbReference type="RuleBase" id="RU003881"/>
    </source>
</evidence>
<dbReference type="RefSeq" id="WP_091731700.1">
    <property type="nucleotide sequence ID" value="NZ_FNQE01000029.1"/>
</dbReference>
<dbReference type="NCBIfam" id="TIGR01292">
    <property type="entry name" value="TRX_reduct"/>
    <property type="match status" value="1"/>
</dbReference>
<accession>A0A1H3RLJ2</accession>
<keyword evidence="2 7" id="KW-0285">Flavoprotein</keyword>
<evidence type="ECO:0000256" key="4">
    <source>
        <dbReference type="ARBA" id="ARBA00023002"/>
    </source>
</evidence>
<dbReference type="Proteomes" id="UP000198625">
    <property type="component" value="Unassembled WGS sequence"/>
</dbReference>
<protein>
    <recommendedName>
        <fullName evidence="7">Thioredoxin reductase</fullName>
        <ecNumber evidence="7">1.8.1.9</ecNumber>
    </recommendedName>
</protein>
<proteinExistence type="inferred from homology"/>
<evidence type="ECO:0000259" key="9">
    <source>
        <dbReference type="Pfam" id="PF07992"/>
    </source>
</evidence>
<evidence type="ECO:0000313" key="10">
    <source>
        <dbReference type="EMBL" id="SDZ26557.1"/>
    </source>
</evidence>
<feature type="domain" description="FAD/NAD(P)-binding" evidence="9">
    <location>
        <begin position="5"/>
        <end position="297"/>
    </location>
</feature>
<keyword evidence="4 7" id="KW-0560">Oxidoreductase</keyword>
<comment type="similarity">
    <text evidence="1 7">Belongs to the class-II pyridine nucleotide-disulfide oxidoreductase family.</text>
</comment>
<dbReference type="GO" id="GO:0004791">
    <property type="term" value="F:thioredoxin-disulfide reductase (NADPH) activity"/>
    <property type="evidence" value="ECO:0007669"/>
    <property type="project" value="UniProtKB-UniRule"/>
</dbReference>
<dbReference type="PANTHER" id="PTHR48105">
    <property type="entry name" value="THIOREDOXIN REDUCTASE 1-RELATED-RELATED"/>
    <property type="match status" value="1"/>
</dbReference>
<dbReference type="InterPro" id="IPR036188">
    <property type="entry name" value="FAD/NAD-bd_sf"/>
</dbReference>
<gene>
    <name evidence="10" type="ORF">SAMN05660462_02435</name>
</gene>
<evidence type="ECO:0000256" key="5">
    <source>
        <dbReference type="ARBA" id="ARBA00023157"/>
    </source>
</evidence>
<keyword evidence="11" id="KW-1185">Reference proteome</keyword>
<keyword evidence="5" id="KW-1015">Disulfide bond</keyword>
<evidence type="ECO:0000256" key="1">
    <source>
        <dbReference type="ARBA" id="ARBA00009333"/>
    </source>
</evidence>
<dbReference type="InterPro" id="IPR050097">
    <property type="entry name" value="Ferredoxin-NADP_redctase_2"/>
</dbReference>